<dbReference type="Gene3D" id="1.20.1050.40">
    <property type="entry name" value="Endopeptidase. Chain P, domain 1"/>
    <property type="match status" value="1"/>
</dbReference>
<evidence type="ECO:0000256" key="3">
    <source>
        <dbReference type="ARBA" id="ARBA00022723"/>
    </source>
</evidence>
<evidence type="ECO:0000256" key="5">
    <source>
        <dbReference type="ARBA" id="ARBA00022833"/>
    </source>
</evidence>
<name>A0AAQ1UNU3_9BACT</name>
<dbReference type="SUPFAM" id="SSF55486">
    <property type="entry name" value="Metalloproteases ('zincins'), catalytic domain"/>
    <property type="match status" value="1"/>
</dbReference>
<dbReference type="Pfam" id="PF01432">
    <property type="entry name" value="Peptidase_M3"/>
    <property type="match status" value="1"/>
</dbReference>
<keyword evidence="4 7" id="KW-0378">Hydrolase</keyword>
<dbReference type="Gene3D" id="3.40.390.10">
    <property type="entry name" value="Collagenase (Catalytic Domain)"/>
    <property type="match status" value="1"/>
</dbReference>
<dbReference type="PANTHER" id="PTHR43660:SF1">
    <property type="entry name" value="DIPEPTIDYL CARBOXYPEPTIDASE"/>
    <property type="match status" value="1"/>
</dbReference>
<feature type="domain" description="Peptidase M3A/M3B catalytic" evidence="9">
    <location>
        <begin position="261"/>
        <end position="712"/>
    </location>
</feature>
<dbReference type="RefSeq" id="WP_115154273.1">
    <property type="nucleotide sequence ID" value="NZ_DBFWLE010000019.1"/>
</dbReference>
<evidence type="ECO:0000256" key="7">
    <source>
        <dbReference type="RuleBase" id="RU003435"/>
    </source>
</evidence>
<keyword evidence="3 7" id="KW-0479">Metal-binding</keyword>
<organism evidence="10 11">
    <name type="scientific">Segatella buccae</name>
    <dbReference type="NCBI Taxonomy" id="28126"/>
    <lineage>
        <taxon>Bacteria</taxon>
        <taxon>Pseudomonadati</taxon>
        <taxon>Bacteroidota</taxon>
        <taxon>Bacteroidia</taxon>
        <taxon>Bacteroidales</taxon>
        <taxon>Prevotellaceae</taxon>
        <taxon>Segatella</taxon>
    </lineage>
</organism>
<dbReference type="PANTHER" id="PTHR43660">
    <property type="entry name" value="DIPEPTIDYL CARBOXYPEPTIDASE"/>
    <property type="match status" value="1"/>
</dbReference>
<feature type="chain" id="PRO_5043034709" evidence="8">
    <location>
        <begin position="24"/>
        <end position="714"/>
    </location>
</feature>
<evidence type="ECO:0000256" key="1">
    <source>
        <dbReference type="ARBA" id="ARBA00006040"/>
    </source>
</evidence>
<dbReference type="CDD" id="cd06456">
    <property type="entry name" value="M3A_DCP"/>
    <property type="match status" value="1"/>
</dbReference>
<dbReference type="EC" id="3.4.15.5" evidence="10"/>
<dbReference type="EMBL" id="UGTJ01000002">
    <property type="protein sequence ID" value="SUB96579.1"/>
    <property type="molecule type" value="Genomic_DNA"/>
</dbReference>
<dbReference type="GO" id="GO:0008241">
    <property type="term" value="F:peptidyl-dipeptidase activity"/>
    <property type="evidence" value="ECO:0007669"/>
    <property type="project" value="UniProtKB-EC"/>
</dbReference>
<evidence type="ECO:0000313" key="10">
    <source>
        <dbReference type="EMBL" id="SUB96579.1"/>
    </source>
</evidence>
<evidence type="ECO:0000256" key="4">
    <source>
        <dbReference type="ARBA" id="ARBA00022801"/>
    </source>
</evidence>
<evidence type="ECO:0000256" key="8">
    <source>
        <dbReference type="SAM" id="SignalP"/>
    </source>
</evidence>
<proteinExistence type="inferred from homology"/>
<dbReference type="GO" id="GO:0046872">
    <property type="term" value="F:metal ion binding"/>
    <property type="evidence" value="ECO:0007669"/>
    <property type="project" value="UniProtKB-UniRule"/>
</dbReference>
<keyword evidence="5 7" id="KW-0862">Zinc</keyword>
<dbReference type="Proteomes" id="UP000255283">
    <property type="component" value="Unassembled WGS sequence"/>
</dbReference>
<evidence type="ECO:0000256" key="6">
    <source>
        <dbReference type="ARBA" id="ARBA00023049"/>
    </source>
</evidence>
<dbReference type="GO" id="GO:0004222">
    <property type="term" value="F:metalloendopeptidase activity"/>
    <property type="evidence" value="ECO:0007669"/>
    <property type="project" value="InterPro"/>
</dbReference>
<dbReference type="InterPro" id="IPR045090">
    <property type="entry name" value="Pept_M3A_M3B"/>
</dbReference>
<feature type="signal peptide" evidence="8">
    <location>
        <begin position="1"/>
        <end position="23"/>
    </location>
</feature>
<dbReference type="InterPro" id="IPR024079">
    <property type="entry name" value="MetalloPept_cat_dom_sf"/>
</dbReference>
<dbReference type="InterPro" id="IPR024080">
    <property type="entry name" value="Neurolysin/TOP_N"/>
</dbReference>
<comment type="similarity">
    <text evidence="1 7">Belongs to the peptidase M3 family.</text>
</comment>
<protein>
    <submittedName>
        <fullName evidence="10">Peptidyl-dipeptidase dcp</fullName>
        <ecNumber evidence="10">3.4.15.5</ecNumber>
    </submittedName>
</protein>
<keyword evidence="8" id="KW-0732">Signal</keyword>
<keyword evidence="10" id="KW-0121">Carboxypeptidase</keyword>
<keyword evidence="2 7" id="KW-0645">Protease</keyword>
<dbReference type="InterPro" id="IPR001567">
    <property type="entry name" value="Pept_M3A_M3B_dom"/>
</dbReference>
<dbReference type="AlphaFoldDB" id="A0AAQ1UNU3"/>
<dbReference type="InterPro" id="IPR024077">
    <property type="entry name" value="Neurolysin/TOP_dom2"/>
</dbReference>
<comment type="cofactor">
    <cofactor evidence="7">
        <name>Zn(2+)</name>
        <dbReference type="ChEBI" id="CHEBI:29105"/>
    </cofactor>
    <text evidence="7">Binds 1 zinc ion.</text>
</comment>
<dbReference type="GO" id="GO:0005829">
    <property type="term" value="C:cytosol"/>
    <property type="evidence" value="ECO:0007669"/>
    <property type="project" value="UniProtKB-ARBA"/>
</dbReference>
<gene>
    <name evidence="10" type="primary">dcp</name>
    <name evidence="10" type="ORF">NCTC13063_02343</name>
</gene>
<evidence type="ECO:0000259" key="9">
    <source>
        <dbReference type="Pfam" id="PF01432"/>
    </source>
</evidence>
<evidence type="ECO:0000256" key="2">
    <source>
        <dbReference type="ARBA" id="ARBA00022670"/>
    </source>
</evidence>
<accession>A0AAQ1UNU3</accession>
<keyword evidence="6 7" id="KW-0482">Metalloprotease</keyword>
<dbReference type="FunFam" id="3.40.390.10:FF:000009">
    <property type="entry name" value="Oligopeptidase A"/>
    <property type="match status" value="1"/>
</dbReference>
<dbReference type="GO" id="GO:0004180">
    <property type="term" value="F:carboxypeptidase activity"/>
    <property type="evidence" value="ECO:0007669"/>
    <property type="project" value="UniProtKB-KW"/>
</dbReference>
<reference evidence="10 11" key="1">
    <citation type="submission" date="2018-06" db="EMBL/GenBank/DDBJ databases">
        <authorList>
            <consortium name="Pathogen Informatics"/>
            <person name="Doyle S."/>
        </authorList>
    </citation>
    <scope>NUCLEOTIDE SEQUENCE [LARGE SCALE GENOMIC DNA]</scope>
    <source>
        <strain evidence="10 11">NCTC13063</strain>
    </source>
</reference>
<dbReference type="Gene3D" id="1.10.1370.10">
    <property type="entry name" value="Neurolysin, domain 3"/>
    <property type="match status" value="1"/>
</dbReference>
<dbReference type="GO" id="GO:0006508">
    <property type="term" value="P:proteolysis"/>
    <property type="evidence" value="ECO:0007669"/>
    <property type="project" value="UniProtKB-KW"/>
</dbReference>
<evidence type="ECO:0000313" key="11">
    <source>
        <dbReference type="Proteomes" id="UP000255283"/>
    </source>
</evidence>
<dbReference type="InterPro" id="IPR034005">
    <property type="entry name" value="M3A_DCP"/>
</dbReference>
<comment type="caution">
    <text evidence="10">The sequence shown here is derived from an EMBL/GenBank/DDBJ whole genome shotgun (WGS) entry which is preliminary data.</text>
</comment>
<sequence length="714" mass="80141">MNIKLGKALLAAALAAAMMPGTAATAQNKKGNLMENNPLMRPGTLPYGAPDFSKIKGEDYLPALKEGIRQQREEIARIVTDKAKPTFANTILAYEKSGLLLDRVSGIFFALVSADKTPEIEQAEKEAVPLLTDFENEISFNQRFFQRIKYVYDHERNTLKGEDRKLLEEVYKKFVRSGALLPEDKMARMQQINKRIAALQQEFGNMLPKATNAAAVWVESEGELAGLGAADIAQCRKDAESRGGKAPYCIVITNTTQQPILASLDNRALRERVYRASIHRADGSGDFNTFPIIAEMARLRAEKARLMGFKDYASYSLDNAMAKNTDNTYRFLKQLIAAYTPKAQAETQAIEAYARRTMGPDFKLEPYDRFYYSAKMKKEQYSFSDDDVKPYFNIDSVLVNGVFYAAHRVYGLSFRQRTDLPTYHADMKVFDVLDKDGHQLALFYCDYFRRPTKRGGAWMSAFAKQSRLRRQLPIIYNVCNYAKAPEGRPTLLTWDEVTTLFHEFGHALHGMLSDCRYNTLSGTAVARDFVEMPSQFNESFASIPEVFDHYARHFETNLPMPEALKEKMLGSINFQPAYALGENLAATCLDLAWHTLTAEQVPSADGAKDFETSALREIGLLNSQIPPRYSTSYFNHVWGGGYAAGYYSYLWSEVLAVNIADYFAAHGALTPAVGQSFRDKVLSRGNTLDLMQMFSDFTGLPAPDATALLKARGL</sequence>